<dbReference type="Proteomes" id="UP000177122">
    <property type="component" value="Unassembled WGS sequence"/>
</dbReference>
<gene>
    <name evidence="2" type="ORF">A2845_05835</name>
</gene>
<comment type="caution">
    <text evidence="2">The sequence shown here is derived from an EMBL/GenBank/DDBJ whole genome shotgun (WGS) entry which is preliminary data.</text>
</comment>
<dbReference type="SMART" id="SM01321">
    <property type="entry name" value="Y1_Tnp"/>
    <property type="match status" value="1"/>
</dbReference>
<dbReference type="GO" id="GO:0003677">
    <property type="term" value="F:DNA binding"/>
    <property type="evidence" value="ECO:0007669"/>
    <property type="project" value="InterPro"/>
</dbReference>
<dbReference type="PANTHER" id="PTHR34322">
    <property type="entry name" value="TRANSPOSASE, Y1_TNP DOMAIN-CONTAINING"/>
    <property type="match status" value="1"/>
</dbReference>
<reference evidence="2 3" key="1">
    <citation type="journal article" date="2016" name="Nat. Commun.">
        <title>Thousands of microbial genomes shed light on interconnected biogeochemical processes in an aquifer system.</title>
        <authorList>
            <person name="Anantharaman K."/>
            <person name="Brown C.T."/>
            <person name="Hug L.A."/>
            <person name="Sharon I."/>
            <person name="Castelle C.J."/>
            <person name="Probst A.J."/>
            <person name="Thomas B.C."/>
            <person name="Singh A."/>
            <person name="Wilkins M.J."/>
            <person name="Karaoz U."/>
            <person name="Brodie E.L."/>
            <person name="Williams K.H."/>
            <person name="Hubbard S.S."/>
            <person name="Banfield J.F."/>
        </authorList>
    </citation>
    <scope>NUCLEOTIDE SEQUENCE [LARGE SCALE GENOMIC DNA]</scope>
</reference>
<dbReference type="PANTHER" id="PTHR34322:SF2">
    <property type="entry name" value="TRANSPOSASE IS200-LIKE DOMAIN-CONTAINING PROTEIN"/>
    <property type="match status" value="1"/>
</dbReference>
<dbReference type="SUPFAM" id="SSF143422">
    <property type="entry name" value="Transposase IS200-like"/>
    <property type="match status" value="1"/>
</dbReference>
<protein>
    <recommendedName>
        <fullName evidence="1">Transposase IS200-like domain-containing protein</fullName>
    </recommendedName>
</protein>
<dbReference type="InterPro" id="IPR036515">
    <property type="entry name" value="Transposase_17_sf"/>
</dbReference>
<dbReference type="GO" id="GO:0006313">
    <property type="term" value="P:DNA transposition"/>
    <property type="evidence" value="ECO:0007669"/>
    <property type="project" value="InterPro"/>
</dbReference>
<dbReference type="GO" id="GO:0004803">
    <property type="term" value="F:transposase activity"/>
    <property type="evidence" value="ECO:0007669"/>
    <property type="project" value="InterPro"/>
</dbReference>
<sequence length="223" mass="26153">MARSITFAPGEYYHIYNRGTDKRLIFLDQADHERFISLLYLCNSGIPIHRSDHRVTSLDDIFLIPKETSLVNIGAYCLMPNHFHLLLNEQSEGGISLFMQKLMTAYTMYFNKRHLRKGTLFEGSFQATHAQKDEYLKYLFAYIHLNPIGINAEGWKEHHIKDTKAAELFIQTYPYSSHLDYAKLGSPRRQGVILNKLAFPEYFEKQRDFNEYIKDWMSGDKEP</sequence>
<dbReference type="InterPro" id="IPR002686">
    <property type="entry name" value="Transposase_17"/>
</dbReference>
<dbReference type="Gene3D" id="3.30.70.1290">
    <property type="entry name" value="Transposase IS200-like"/>
    <property type="match status" value="1"/>
</dbReference>
<name>A0A1G2CW89_9BACT</name>
<evidence type="ECO:0000313" key="3">
    <source>
        <dbReference type="Proteomes" id="UP000177122"/>
    </source>
</evidence>
<evidence type="ECO:0000259" key="1">
    <source>
        <dbReference type="SMART" id="SM01321"/>
    </source>
</evidence>
<evidence type="ECO:0000313" key="2">
    <source>
        <dbReference type="EMBL" id="OGZ05502.1"/>
    </source>
</evidence>
<feature type="domain" description="Transposase IS200-like" evidence="1">
    <location>
        <begin position="8"/>
        <end position="146"/>
    </location>
</feature>
<organism evidence="2 3">
    <name type="scientific">Candidatus Lloydbacteria bacterium RIFCSPHIGHO2_01_FULL_49_22</name>
    <dbReference type="NCBI Taxonomy" id="1798658"/>
    <lineage>
        <taxon>Bacteria</taxon>
        <taxon>Candidatus Lloydiibacteriota</taxon>
    </lineage>
</organism>
<accession>A0A1G2CW89</accession>
<dbReference type="AlphaFoldDB" id="A0A1G2CW89"/>
<proteinExistence type="predicted"/>
<dbReference type="Pfam" id="PF01797">
    <property type="entry name" value="Y1_Tnp"/>
    <property type="match status" value="1"/>
</dbReference>
<dbReference type="EMBL" id="MHLI01000010">
    <property type="protein sequence ID" value="OGZ05502.1"/>
    <property type="molecule type" value="Genomic_DNA"/>
</dbReference>